<dbReference type="InterPro" id="IPR000608">
    <property type="entry name" value="UBC"/>
</dbReference>
<keyword evidence="3" id="KW-0472">Membrane</keyword>
<keyword evidence="1" id="KW-0833">Ubl conjugation pathway</keyword>
<feature type="compositionally biased region" description="Low complexity" evidence="2">
    <location>
        <begin position="282"/>
        <end position="303"/>
    </location>
</feature>
<reference evidence="5" key="1">
    <citation type="journal article" date="2023" name="Mol. Phylogenet. Evol.">
        <title>Genome-scale phylogeny and comparative genomics of the fungal order Sordariales.</title>
        <authorList>
            <person name="Hensen N."/>
            <person name="Bonometti L."/>
            <person name="Westerberg I."/>
            <person name="Brannstrom I.O."/>
            <person name="Guillou S."/>
            <person name="Cros-Aarteil S."/>
            <person name="Calhoun S."/>
            <person name="Haridas S."/>
            <person name="Kuo A."/>
            <person name="Mondo S."/>
            <person name="Pangilinan J."/>
            <person name="Riley R."/>
            <person name="LaButti K."/>
            <person name="Andreopoulos B."/>
            <person name="Lipzen A."/>
            <person name="Chen C."/>
            <person name="Yan M."/>
            <person name="Daum C."/>
            <person name="Ng V."/>
            <person name="Clum A."/>
            <person name="Steindorff A."/>
            <person name="Ohm R.A."/>
            <person name="Martin F."/>
            <person name="Silar P."/>
            <person name="Natvig D.O."/>
            <person name="Lalanne C."/>
            <person name="Gautier V."/>
            <person name="Ament-Velasquez S.L."/>
            <person name="Kruys A."/>
            <person name="Hutchinson M.I."/>
            <person name="Powell A.J."/>
            <person name="Barry K."/>
            <person name="Miller A.N."/>
            <person name="Grigoriev I.V."/>
            <person name="Debuchy R."/>
            <person name="Gladieux P."/>
            <person name="Hiltunen Thoren M."/>
            <person name="Johannesson H."/>
        </authorList>
    </citation>
    <scope>NUCLEOTIDE SEQUENCE</scope>
    <source>
        <strain evidence="5">PSN293</strain>
    </source>
</reference>
<dbReference type="Proteomes" id="UP001301769">
    <property type="component" value="Unassembled WGS sequence"/>
</dbReference>
<feature type="transmembrane region" description="Helical" evidence="3">
    <location>
        <begin position="365"/>
        <end position="382"/>
    </location>
</feature>
<evidence type="ECO:0000313" key="6">
    <source>
        <dbReference type="Proteomes" id="UP001301769"/>
    </source>
</evidence>
<evidence type="ECO:0000256" key="3">
    <source>
        <dbReference type="SAM" id="Phobius"/>
    </source>
</evidence>
<sequence length="383" mass="41963">MATPKFNSKSPTIRRILREAQELSSSPSADYTAVPLENDLFEWHFTLKGPPSSAFAGGIYHGRIVLPAMYPLRPPSFRFVTPSGRFETNREICLSISGHHEETWQPAWGVRTALVALRSFMETDSKGQLGGLETTDEVRRRLATESKGFRCSVCAKTNGEIMEECEKAAQEYEAASGGSGSSKASAEEVPSELKLAWRDELEGAASKKADGSGAATTTPPTTNPAHAPIPQPGPTEQTLQNDDDYDSETDELTEGFIPTDPLDSISRYDGVRVPRRRAVFAQQPEATSQQASSSSSQEQQRQPGVPPRGPAQLTPPFPIPPSRVNPQQIPAMMIQRQQERLQRERQAAAAASYREDPINVRVDRLIVILGVLLAALIIKVILF</sequence>
<feature type="domain" description="UBC core" evidence="4">
    <location>
        <begin position="11"/>
        <end position="162"/>
    </location>
</feature>
<evidence type="ECO:0000259" key="4">
    <source>
        <dbReference type="PROSITE" id="PS50127"/>
    </source>
</evidence>
<dbReference type="CDD" id="cd23799">
    <property type="entry name" value="UBCc_UBE2J"/>
    <property type="match status" value="1"/>
</dbReference>
<feature type="compositionally biased region" description="Low complexity" evidence="2">
    <location>
        <begin position="211"/>
        <end position="226"/>
    </location>
</feature>
<evidence type="ECO:0000256" key="2">
    <source>
        <dbReference type="SAM" id="MobiDB-lite"/>
    </source>
</evidence>
<feature type="region of interest" description="Disordered" evidence="2">
    <location>
        <begin position="204"/>
        <end position="267"/>
    </location>
</feature>
<accession>A0AAN6YKW4</accession>
<keyword evidence="3" id="KW-1133">Transmembrane helix</keyword>
<dbReference type="PROSITE" id="PS50127">
    <property type="entry name" value="UBC_2"/>
    <property type="match status" value="1"/>
</dbReference>
<dbReference type="SMART" id="SM00212">
    <property type="entry name" value="UBCc"/>
    <property type="match status" value="1"/>
</dbReference>
<proteinExistence type="predicted"/>
<dbReference type="EMBL" id="MU858047">
    <property type="protein sequence ID" value="KAK4219665.1"/>
    <property type="molecule type" value="Genomic_DNA"/>
</dbReference>
<reference evidence="5" key="2">
    <citation type="submission" date="2023-05" db="EMBL/GenBank/DDBJ databases">
        <authorList>
            <consortium name="Lawrence Berkeley National Laboratory"/>
            <person name="Steindorff A."/>
            <person name="Hensen N."/>
            <person name="Bonometti L."/>
            <person name="Westerberg I."/>
            <person name="Brannstrom I.O."/>
            <person name="Guillou S."/>
            <person name="Cros-Aarteil S."/>
            <person name="Calhoun S."/>
            <person name="Haridas S."/>
            <person name="Kuo A."/>
            <person name="Mondo S."/>
            <person name="Pangilinan J."/>
            <person name="Riley R."/>
            <person name="Labutti K."/>
            <person name="Andreopoulos B."/>
            <person name="Lipzen A."/>
            <person name="Chen C."/>
            <person name="Yanf M."/>
            <person name="Daum C."/>
            <person name="Ng V."/>
            <person name="Clum A."/>
            <person name="Ohm R."/>
            <person name="Martin F."/>
            <person name="Silar P."/>
            <person name="Natvig D."/>
            <person name="Lalanne C."/>
            <person name="Gautier V."/>
            <person name="Ament-Velasquez S.L."/>
            <person name="Kruys A."/>
            <person name="Hutchinson M.I."/>
            <person name="Powell A.J."/>
            <person name="Barry K."/>
            <person name="Miller A.N."/>
            <person name="Grigoriev I.V."/>
            <person name="Debuchy R."/>
            <person name="Gladieux P."/>
            <person name="Thoren M.H."/>
            <person name="Johannesson H."/>
        </authorList>
    </citation>
    <scope>NUCLEOTIDE SEQUENCE</scope>
    <source>
        <strain evidence="5">PSN293</strain>
    </source>
</reference>
<gene>
    <name evidence="5" type="ORF">QBC37DRAFT_469117</name>
</gene>
<dbReference type="PANTHER" id="PTHR24067">
    <property type="entry name" value="UBIQUITIN-CONJUGATING ENZYME E2"/>
    <property type="match status" value="1"/>
</dbReference>
<organism evidence="5 6">
    <name type="scientific">Rhypophila decipiens</name>
    <dbReference type="NCBI Taxonomy" id="261697"/>
    <lineage>
        <taxon>Eukaryota</taxon>
        <taxon>Fungi</taxon>
        <taxon>Dikarya</taxon>
        <taxon>Ascomycota</taxon>
        <taxon>Pezizomycotina</taxon>
        <taxon>Sordariomycetes</taxon>
        <taxon>Sordariomycetidae</taxon>
        <taxon>Sordariales</taxon>
        <taxon>Naviculisporaceae</taxon>
        <taxon>Rhypophila</taxon>
    </lineage>
</organism>
<evidence type="ECO:0000313" key="5">
    <source>
        <dbReference type="EMBL" id="KAK4219665.1"/>
    </source>
</evidence>
<dbReference type="Pfam" id="PF00179">
    <property type="entry name" value="UQ_con"/>
    <property type="match status" value="1"/>
</dbReference>
<feature type="compositionally biased region" description="Acidic residues" evidence="2">
    <location>
        <begin position="241"/>
        <end position="253"/>
    </location>
</feature>
<dbReference type="FunFam" id="3.10.110.10:FF:000093">
    <property type="entry name" value="Ubiquitin conjugating enzyme (UbcF), putative"/>
    <property type="match status" value="1"/>
</dbReference>
<dbReference type="AlphaFoldDB" id="A0AAN6YKW4"/>
<feature type="region of interest" description="Disordered" evidence="2">
    <location>
        <begin position="281"/>
        <end position="325"/>
    </location>
</feature>
<dbReference type="InterPro" id="IPR050113">
    <property type="entry name" value="Ub_conjugating_enzyme"/>
</dbReference>
<dbReference type="Gene3D" id="3.10.110.10">
    <property type="entry name" value="Ubiquitin Conjugating Enzyme"/>
    <property type="match status" value="1"/>
</dbReference>
<keyword evidence="3" id="KW-0812">Transmembrane</keyword>
<protein>
    <submittedName>
        <fullName evidence="5">Ubiquitin-conjugating enzyme/RWD-like protein</fullName>
    </submittedName>
</protein>
<dbReference type="SUPFAM" id="SSF54495">
    <property type="entry name" value="UBC-like"/>
    <property type="match status" value="1"/>
</dbReference>
<feature type="compositionally biased region" description="Pro residues" evidence="2">
    <location>
        <begin position="304"/>
        <end position="323"/>
    </location>
</feature>
<comment type="caution">
    <text evidence="5">The sequence shown here is derived from an EMBL/GenBank/DDBJ whole genome shotgun (WGS) entry which is preliminary data.</text>
</comment>
<name>A0AAN6YKW4_9PEZI</name>
<keyword evidence="6" id="KW-1185">Reference proteome</keyword>
<evidence type="ECO:0000256" key="1">
    <source>
        <dbReference type="ARBA" id="ARBA00022786"/>
    </source>
</evidence>
<dbReference type="InterPro" id="IPR016135">
    <property type="entry name" value="UBQ-conjugating_enzyme/RWD"/>
</dbReference>